<keyword evidence="1" id="KW-0732">Signal</keyword>
<accession>A0A6N1CC61</accession>
<evidence type="ECO:0000313" key="3">
    <source>
        <dbReference type="Proteomes" id="UP000509545"/>
    </source>
</evidence>
<name>A0A6N1CC61_9PSED</name>
<feature type="chain" id="PRO_5026957447" description="Halovibrin HvnA" evidence="1">
    <location>
        <begin position="23"/>
        <end position="535"/>
    </location>
</feature>
<evidence type="ECO:0000256" key="1">
    <source>
        <dbReference type="SAM" id="SignalP"/>
    </source>
</evidence>
<evidence type="ECO:0000313" key="2">
    <source>
        <dbReference type="EMBL" id="QKS81577.1"/>
    </source>
</evidence>
<organism evidence="2 3">
    <name type="scientific">Pseudomonas bijieensis</name>
    <dbReference type="NCBI Taxonomy" id="2681983"/>
    <lineage>
        <taxon>Bacteria</taxon>
        <taxon>Pseudomonadati</taxon>
        <taxon>Pseudomonadota</taxon>
        <taxon>Gammaproteobacteria</taxon>
        <taxon>Pseudomonadales</taxon>
        <taxon>Pseudomonadaceae</taxon>
        <taxon>Pseudomonas</taxon>
    </lineage>
</organism>
<proteinExistence type="predicted"/>
<dbReference type="RefSeq" id="WP_176688097.1">
    <property type="nucleotide sequence ID" value="NZ_CP048810.1"/>
</dbReference>
<gene>
    <name evidence="2" type="ORF">GN234_06305</name>
</gene>
<reference evidence="2 3" key="1">
    <citation type="submission" date="2020-02" db="EMBL/GenBank/DDBJ databases">
        <authorList>
            <person name="Liang J."/>
        </authorList>
    </citation>
    <scope>NUCLEOTIDE SEQUENCE [LARGE SCALE GENOMIC DNA]</scope>
    <source>
        <strain evidence="2 3">L22-9</strain>
    </source>
</reference>
<feature type="signal peptide" evidence="1">
    <location>
        <begin position="1"/>
        <end position="22"/>
    </location>
</feature>
<evidence type="ECO:0008006" key="4">
    <source>
        <dbReference type="Google" id="ProtNLM"/>
    </source>
</evidence>
<dbReference type="EMBL" id="CP048810">
    <property type="protein sequence ID" value="QKS81577.1"/>
    <property type="molecule type" value="Genomic_DNA"/>
</dbReference>
<keyword evidence="3" id="KW-1185">Reference proteome</keyword>
<dbReference type="AlphaFoldDB" id="A0A6N1CC61"/>
<dbReference type="KEGG" id="pbz:GN234_06305"/>
<protein>
    <recommendedName>
        <fullName evidence="4">Halovibrin HvnA</fullName>
    </recommendedName>
</protein>
<sequence>MSRLMHALSVSIAMLMAVPVEAATGPEVAQLLNRNFQLTPGECAAQKPAHACSGVLARGSPSSGPFWQPDPVSSQLGAQSFTYLRADLGTRSLGQPNGVLISDGFTAISQGKTLDVLCAYPFSFTLQGDRPDFGCGWGMANATADASSCAAQGVSDAQGWLEHFRQQNQQPTAQCSLSTLEPEPFKASLVAHEGLDSTWSVQPMQVQVRNWDASAPKQIPMLGLFYDVTQADALLGALKDQRDYFNATGDWLPILRMDLSQAPEAVFGFNLQDQLYVGHQVAATMNARFSATAATCRDEQPAFKCNGVLIRAADASPNFHAWNPSQNSIGRNGISFSYIRADVGTVRLAGTQGYTLKETFAPTGHPVTLRCAYPANAGTNAIPDSCRASCRSQGVITVDTWRTRYASNPPTSCAFETTPEAFQLSIDVRQSIAHSSYIGAWNEIIVAVWPDDIPRELPIEAFFYTSGNATGLANARFIQRDYLEQAALFLPIVRLNLAAPQVHPFAFDAQDQTVQGTSMRTLTEGITPNPNPEGW</sequence>
<dbReference type="Proteomes" id="UP000509545">
    <property type="component" value="Chromosome"/>
</dbReference>